<feature type="region of interest" description="Disordered" evidence="1">
    <location>
        <begin position="1"/>
        <end position="73"/>
    </location>
</feature>
<organism evidence="2">
    <name type="scientific">Chromera velia CCMP2878</name>
    <dbReference type="NCBI Taxonomy" id="1169474"/>
    <lineage>
        <taxon>Eukaryota</taxon>
        <taxon>Sar</taxon>
        <taxon>Alveolata</taxon>
        <taxon>Colpodellida</taxon>
        <taxon>Chromeraceae</taxon>
        <taxon>Chromera</taxon>
    </lineage>
</organism>
<protein>
    <submittedName>
        <fullName evidence="2">Uncharacterized protein</fullName>
    </submittedName>
</protein>
<feature type="compositionally biased region" description="Basic and acidic residues" evidence="1">
    <location>
        <begin position="322"/>
        <end position="340"/>
    </location>
</feature>
<feature type="compositionally biased region" description="Polar residues" evidence="1">
    <location>
        <begin position="394"/>
        <end position="403"/>
    </location>
</feature>
<accession>A0A0G4I9P8</accession>
<dbReference type="VEuPathDB" id="CryptoDB:Cvel_12324"/>
<gene>
    <name evidence="2" type="ORF">Cvel_12324</name>
</gene>
<dbReference type="AlphaFoldDB" id="A0A0G4I9P8"/>
<reference evidence="2" key="1">
    <citation type="submission" date="2014-11" db="EMBL/GenBank/DDBJ databases">
        <authorList>
            <person name="Otto D Thomas"/>
            <person name="Naeem Raeece"/>
        </authorList>
    </citation>
    <scope>NUCLEOTIDE SEQUENCE</scope>
</reference>
<proteinExistence type="predicted"/>
<feature type="compositionally biased region" description="Basic and acidic residues" evidence="1">
    <location>
        <begin position="1"/>
        <end position="25"/>
    </location>
</feature>
<feature type="compositionally biased region" description="Basic and acidic residues" evidence="1">
    <location>
        <begin position="45"/>
        <end position="56"/>
    </location>
</feature>
<evidence type="ECO:0000313" key="2">
    <source>
        <dbReference type="EMBL" id="CEM53878.1"/>
    </source>
</evidence>
<feature type="region of interest" description="Disordered" evidence="1">
    <location>
        <begin position="268"/>
        <end position="457"/>
    </location>
</feature>
<feature type="compositionally biased region" description="Basic and acidic residues" evidence="1">
    <location>
        <begin position="358"/>
        <end position="375"/>
    </location>
</feature>
<sequence>MPPSDLDRDFGETLKGERKGGKAKEGLLSGIVQGLFRRISGPPKNDQRSLGEKGEGENAPLLPDSFFQSNKGLADHDLDKGMREVEELTGLGASGGGEKLAAVAGKGASMFDTHEALKTNIAVALKGADVKVTDKREKSKCGSAVGKARDDLISGIQHDCQTTEIDLTGLKGAYNEVKHVSEEHFGLYGEEEGVPNPSDIASLKRDADRLSGLVCGSDATCAQSEEQFRAWMEARKTLFRTPTAEFDPVSRGPRAGKVPREFSDYTFSYPEKVGGGSVSGFVQEEPSISSSSPQDNQQGPEEAAENGLSSSSTQISSQTSEGEGRDNQPAETQEDRERTRQQHQALVQTLSSAQQQMKDLKMHQKIISKRERDSTSAHSPPPVSVLPSEEEAQLIQSFAQNSGAPLAPSSPTDREEAEERLEPSNSQSGNAEEQRGGPGLLESIVSPHLFDSLSESA</sequence>
<dbReference type="EMBL" id="CDMZ01005734">
    <property type="protein sequence ID" value="CEM53878.1"/>
    <property type="molecule type" value="Genomic_DNA"/>
</dbReference>
<feature type="compositionally biased region" description="Low complexity" evidence="1">
    <location>
        <begin position="309"/>
        <end position="320"/>
    </location>
</feature>
<feature type="compositionally biased region" description="Polar residues" evidence="1">
    <location>
        <begin position="342"/>
        <end position="357"/>
    </location>
</feature>
<evidence type="ECO:0000256" key="1">
    <source>
        <dbReference type="SAM" id="MobiDB-lite"/>
    </source>
</evidence>
<name>A0A0G4I9P8_9ALVE</name>